<name>A0ABX7NEB6_9BACT</name>
<sequence length="329" mass="36020">MDLARLELAIQRVRRAPDPGGLAFIAEFGEQANPHAGELVAGLMGHRNADVRVFAARTVGLIQHAEARDALVACLDDVVDWRLVLAAAESLGRLRAAKAIESLERVSAAHWFPPVRDAARKSIRVIRGEDTFASEKSPRDSFFTFFDAWTRERNLLRPALTQAPDELPPPVLVQRTFTSMEEGREAETLGRLVAKRRQPTCGLRVPGGFLLGLDRGEWRGTLAYQSEDATQESFIAWDNIHGLHRVGSRIFAVTGLAHLGGNEGHLFLVEPRESTYAITPWRELPGAPEYSGWLPDGRLCIVCIGACVVVTLDGALQALEASEAPLPPA</sequence>
<dbReference type="Gene3D" id="1.25.10.10">
    <property type="entry name" value="Leucine-rich Repeat Variant"/>
    <property type="match status" value="1"/>
</dbReference>
<dbReference type="Pfam" id="PF13646">
    <property type="entry name" value="HEAT_2"/>
    <property type="match status" value="1"/>
</dbReference>
<reference evidence="1 2" key="1">
    <citation type="submission" date="2021-02" db="EMBL/GenBank/DDBJ databases">
        <title>De Novo genome assembly of isolated myxobacteria.</title>
        <authorList>
            <person name="Stevens D.C."/>
        </authorList>
    </citation>
    <scope>NUCLEOTIDE SEQUENCE [LARGE SCALE GENOMIC DNA]</scope>
    <source>
        <strain evidence="1 2">SCHIC003</strain>
    </source>
</reference>
<evidence type="ECO:0000313" key="1">
    <source>
        <dbReference type="EMBL" id="QSQ15844.1"/>
    </source>
</evidence>
<keyword evidence="2" id="KW-1185">Reference proteome</keyword>
<organism evidence="1 2">
    <name type="scientific">Myxococcus landrumensis</name>
    <dbReference type="NCBI Taxonomy" id="2813577"/>
    <lineage>
        <taxon>Bacteria</taxon>
        <taxon>Pseudomonadati</taxon>
        <taxon>Myxococcota</taxon>
        <taxon>Myxococcia</taxon>
        <taxon>Myxococcales</taxon>
        <taxon>Cystobacterineae</taxon>
        <taxon>Myxococcaceae</taxon>
        <taxon>Myxococcus</taxon>
    </lineage>
</organism>
<dbReference type="InterPro" id="IPR004155">
    <property type="entry name" value="PBS_lyase_HEAT"/>
</dbReference>
<gene>
    <name evidence="1" type="ORF">JY572_07250</name>
</gene>
<proteinExistence type="predicted"/>
<accession>A0ABX7NEB6</accession>
<protein>
    <submittedName>
        <fullName evidence="1">HEAT repeat domain-containing protein</fullName>
    </submittedName>
</protein>
<dbReference type="EMBL" id="CP071091">
    <property type="protein sequence ID" value="QSQ15844.1"/>
    <property type="molecule type" value="Genomic_DNA"/>
</dbReference>
<dbReference type="SUPFAM" id="SSF48371">
    <property type="entry name" value="ARM repeat"/>
    <property type="match status" value="1"/>
</dbReference>
<dbReference type="SMART" id="SM00567">
    <property type="entry name" value="EZ_HEAT"/>
    <property type="match status" value="2"/>
</dbReference>
<dbReference type="InterPro" id="IPR011989">
    <property type="entry name" value="ARM-like"/>
</dbReference>
<dbReference type="InterPro" id="IPR016024">
    <property type="entry name" value="ARM-type_fold"/>
</dbReference>
<evidence type="ECO:0000313" key="2">
    <source>
        <dbReference type="Proteomes" id="UP000663090"/>
    </source>
</evidence>
<dbReference type="RefSeq" id="WP_206717533.1">
    <property type="nucleotide sequence ID" value="NZ_CP071091.1"/>
</dbReference>
<dbReference type="Proteomes" id="UP000663090">
    <property type="component" value="Chromosome"/>
</dbReference>